<dbReference type="PANTHER" id="PTHR24292:SF100">
    <property type="entry name" value="CYTOCHROME P450 6A16, ISOFORM B-RELATED"/>
    <property type="match status" value="1"/>
</dbReference>
<feature type="transmembrane region" description="Helical" evidence="17">
    <location>
        <begin position="6"/>
        <end position="26"/>
    </location>
</feature>
<evidence type="ECO:0000256" key="15">
    <source>
        <dbReference type="ARBA" id="ARBA00023136"/>
    </source>
</evidence>
<comment type="subcellular location">
    <subcellularLocation>
        <location evidence="3">Endoplasmic reticulum membrane</location>
        <topology evidence="3">Peripheral membrane protein</topology>
    </subcellularLocation>
    <subcellularLocation>
        <location evidence="4">Lipid droplet</location>
    </subcellularLocation>
    <subcellularLocation>
        <location evidence="2">Microsome membrane</location>
        <topology evidence="2">Peripheral membrane protein</topology>
    </subcellularLocation>
</comment>
<evidence type="ECO:0000256" key="2">
    <source>
        <dbReference type="ARBA" id="ARBA00004174"/>
    </source>
</evidence>
<dbReference type="Pfam" id="PF00067">
    <property type="entry name" value="p450"/>
    <property type="match status" value="1"/>
</dbReference>
<keyword evidence="11" id="KW-0492">Microsome</keyword>
<keyword evidence="17" id="KW-0812">Transmembrane</keyword>
<sequence>MGDLSYTQLTLSAFALLAALFYLYMLRAFRYWSKRQIPTLPPSFPFGHFGRIVTGQETVILSVEKTYNTFKRISNYAGYYMFGAPVLIALNPEVIRNIMVKDFQYFHDRGVYFNEDDDPLSAHLFAIEGQKWKTLRAKLSPTFTSGKMKNMFPTMVENSNNLEKHIKEKVSKGAQLEVKDILARFTTDMIGTCALGIQCNSLKDQNAEFRVIGKKVFTPTLWGNIKQAFATAFRNLSKSLHIKITNQEVTNFFISAVTDTMQYREKNKITRNDFLQLLMQLQSKGYLDGEEGKERMEPLTMNEAAAQAFAFYAAGFETSSSAMSFCLYELALNPECQRKARDEIHSVLAKYDGRYTYEALSEMKYVDMAIEEAASMSATDMSIVPEIQQNIQRQSSLSGDSHMGRLQKMNQLPQMPQMQFIDRIMQVPAVESAVKKSQTVYGRIKSLSPVMGSTLEVAEHVTRRLAAPLASKLGRPLNALDHTLMASLDKIENTIPVVRDTPNDIIRRTEQAISALKLISVQKTNNALATTGGVRALETLDAASDRAMTFLDHYLPPHESEKENEAVFIAEQEKPKEGLDRAVYAVGKVSRTVTDRLHGKAQRAIPSAICSLGLAAQLESLNVKVQEIKNQSESKKTQVLDVQDTPEHQTE</sequence>
<dbReference type="InterPro" id="IPR001128">
    <property type="entry name" value="Cyt_P450"/>
</dbReference>
<evidence type="ECO:0000256" key="8">
    <source>
        <dbReference type="ARBA" id="ARBA00022677"/>
    </source>
</evidence>
<keyword evidence="13" id="KW-0408">Iron</keyword>
<evidence type="ECO:0000256" key="11">
    <source>
        <dbReference type="ARBA" id="ARBA00022848"/>
    </source>
</evidence>
<dbReference type="GO" id="GO:0005506">
    <property type="term" value="F:iron ion binding"/>
    <property type="evidence" value="ECO:0007669"/>
    <property type="project" value="InterPro"/>
</dbReference>
<evidence type="ECO:0000256" key="16">
    <source>
        <dbReference type="SAM" id="MobiDB-lite"/>
    </source>
</evidence>
<evidence type="ECO:0000256" key="9">
    <source>
        <dbReference type="ARBA" id="ARBA00022723"/>
    </source>
</evidence>
<dbReference type="Pfam" id="PF03036">
    <property type="entry name" value="Perilipin"/>
    <property type="match status" value="1"/>
</dbReference>
<dbReference type="GO" id="GO:0005811">
    <property type="term" value="C:lipid droplet"/>
    <property type="evidence" value="ECO:0007669"/>
    <property type="project" value="UniProtKB-SubCell"/>
</dbReference>
<evidence type="ECO:0000256" key="7">
    <source>
        <dbReference type="ARBA" id="ARBA00022617"/>
    </source>
</evidence>
<comment type="cofactor">
    <cofactor evidence="1">
        <name>heme</name>
        <dbReference type="ChEBI" id="CHEBI:30413"/>
    </cofactor>
</comment>
<keyword evidence="14" id="KW-0503">Monooxygenase</keyword>
<dbReference type="PANTHER" id="PTHR24292">
    <property type="entry name" value="CYTOCHROME P450"/>
    <property type="match status" value="1"/>
</dbReference>
<accession>A0A6M2DXC2</accession>
<dbReference type="EMBL" id="GIIL01005982">
    <property type="protein sequence ID" value="NOV49708.1"/>
    <property type="molecule type" value="Transcribed_RNA"/>
</dbReference>
<dbReference type="InterPro" id="IPR004279">
    <property type="entry name" value="Perilipin"/>
</dbReference>
<keyword evidence="15 17" id="KW-0472">Membrane</keyword>
<dbReference type="GO" id="GO:0005789">
    <property type="term" value="C:endoplasmic reticulum membrane"/>
    <property type="evidence" value="ECO:0007669"/>
    <property type="project" value="UniProtKB-SubCell"/>
</dbReference>
<comment type="similarity">
    <text evidence="6">Belongs to the cytochrome P450 family.</text>
</comment>
<keyword evidence="8" id="KW-0551">Lipid droplet</keyword>
<dbReference type="GO" id="GO:0020037">
    <property type="term" value="F:heme binding"/>
    <property type="evidence" value="ECO:0007669"/>
    <property type="project" value="InterPro"/>
</dbReference>
<evidence type="ECO:0000256" key="3">
    <source>
        <dbReference type="ARBA" id="ARBA00004406"/>
    </source>
</evidence>
<proteinExistence type="inferred from homology"/>
<reference evidence="18" key="1">
    <citation type="submission" date="2020-03" db="EMBL/GenBank/DDBJ databases">
        <title>Transcriptomic Profiling of the Digestive Tract of the Rat Flea, Xenopsylla cheopis, Following Blood Feeding and Infection with Yersinia pestis.</title>
        <authorList>
            <person name="Bland D.M."/>
            <person name="Martens C.A."/>
            <person name="Virtaneva K."/>
            <person name="Kanakabandi K."/>
            <person name="Long D."/>
            <person name="Rosenke R."/>
            <person name="Saturday G.A."/>
            <person name="Hoyt F.H."/>
            <person name="Bruno D.P."/>
            <person name="Ribeiro J.M.C."/>
            <person name="Hinnebusch J."/>
        </authorList>
    </citation>
    <scope>NUCLEOTIDE SEQUENCE</scope>
</reference>
<organism evidence="18">
    <name type="scientific">Xenopsylla cheopis</name>
    <name type="common">Oriental rat flea</name>
    <name type="synonym">Pulex cheopis</name>
    <dbReference type="NCBI Taxonomy" id="163159"/>
    <lineage>
        <taxon>Eukaryota</taxon>
        <taxon>Metazoa</taxon>
        <taxon>Ecdysozoa</taxon>
        <taxon>Arthropoda</taxon>
        <taxon>Hexapoda</taxon>
        <taxon>Insecta</taxon>
        <taxon>Pterygota</taxon>
        <taxon>Neoptera</taxon>
        <taxon>Endopterygota</taxon>
        <taxon>Siphonaptera</taxon>
        <taxon>Pulicidae</taxon>
        <taxon>Xenopsyllinae</taxon>
        <taxon>Xenopsylla</taxon>
    </lineage>
</organism>
<keyword evidence="12" id="KW-0560">Oxidoreductase</keyword>
<dbReference type="CDD" id="cd11056">
    <property type="entry name" value="CYP6-like"/>
    <property type="match status" value="1"/>
</dbReference>
<dbReference type="GO" id="GO:0004497">
    <property type="term" value="F:monooxygenase activity"/>
    <property type="evidence" value="ECO:0007669"/>
    <property type="project" value="UniProtKB-KW"/>
</dbReference>
<evidence type="ECO:0000256" key="12">
    <source>
        <dbReference type="ARBA" id="ARBA00023002"/>
    </source>
</evidence>
<keyword evidence="10" id="KW-0256">Endoplasmic reticulum</keyword>
<dbReference type="InterPro" id="IPR036396">
    <property type="entry name" value="Cyt_P450_sf"/>
</dbReference>
<dbReference type="AlphaFoldDB" id="A0A6M2DXC2"/>
<dbReference type="SUPFAM" id="SSF48264">
    <property type="entry name" value="Cytochrome P450"/>
    <property type="match status" value="1"/>
</dbReference>
<dbReference type="InterPro" id="IPR002402">
    <property type="entry name" value="Cyt_P450_E_grp-II"/>
</dbReference>
<name>A0A6M2DXC2_XENCH</name>
<dbReference type="Gene3D" id="1.10.630.10">
    <property type="entry name" value="Cytochrome P450"/>
    <property type="match status" value="1"/>
</dbReference>
<evidence type="ECO:0000256" key="14">
    <source>
        <dbReference type="ARBA" id="ARBA00023033"/>
    </source>
</evidence>
<dbReference type="GO" id="GO:0016705">
    <property type="term" value="F:oxidoreductase activity, acting on paired donors, with incorporation or reduction of molecular oxygen"/>
    <property type="evidence" value="ECO:0007669"/>
    <property type="project" value="InterPro"/>
</dbReference>
<dbReference type="PRINTS" id="PR00464">
    <property type="entry name" value="EP450II"/>
</dbReference>
<evidence type="ECO:0000256" key="10">
    <source>
        <dbReference type="ARBA" id="ARBA00022824"/>
    </source>
</evidence>
<evidence type="ECO:0000256" key="4">
    <source>
        <dbReference type="ARBA" id="ARBA00004502"/>
    </source>
</evidence>
<keyword evidence="9" id="KW-0479">Metal-binding</keyword>
<comment type="similarity">
    <text evidence="5">Belongs to the perilipin family.</text>
</comment>
<evidence type="ECO:0000256" key="17">
    <source>
        <dbReference type="SAM" id="Phobius"/>
    </source>
</evidence>
<evidence type="ECO:0000256" key="6">
    <source>
        <dbReference type="ARBA" id="ARBA00010617"/>
    </source>
</evidence>
<evidence type="ECO:0000256" key="1">
    <source>
        <dbReference type="ARBA" id="ARBA00001971"/>
    </source>
</evidence>
<protein>
    <submittedName>
        <fullName evidence="18">Putative cytochrome</fullName>
    </submittedName>
</protein>
<feature type="region of interest" description="Disordered" evidence="16">
    <location>
        <begin position="630"/>
        <end position="651"/>
    </location>
</feature>
<evidence type="ECO:0000313" key="18">
    <source>
        <dbReference type="EMBL" id="NOV49708.1"/>
    </source>
</evidence>
<keyword evidence="7" id="KW-0349">Heme</keyword>
<evidence type="ECO:0000256" key="13">
    <source>
        <dbReference type="ARBA" id="ARBA00023004"/>
    </source>
</evidence>
<keyword evidence="17" id="KW-1133">Transmembrane helix</keyword>
<evidence type="ECO:0000256" key="5">
    <source>
        <dbReference type="ARBA" id="ARBA00006311"/>
    </source>
</evidence>
<dbReference type="InterPro" id="IPR050476">
    <property type="entry name" value="Insect_CytP450_Detox"/>
</dbReference>